<reference evidence="4 5" key="1">
    <citation type="submission" date="2013-03" db="EMBL/GenBank/DDBJ databases">
        <title>The Genome Sequence of Phialophora europaea CBS 101466.</title>
        <authorList>
            <consortium name="The Broad Institute Genomics Platform"/>
            <person name="Cuomo C."/>
            <person name="de Hoog S."/>
            <person name="Gorbushina A."/>
            <person name="Walker B."/>
            <person name="Young S.K."/>
            <person name="Zeng Q."/>
            <person name="Gargeya S."/>
            <person name="Fitzgerald M."/>
            <person name="Haas B."/>
            <person name="Abouelleil A."/>
            <person name="Allen A.W."/>
            <person name="Alvarado L."/>
            <person name="Arachchi H.M."/>
            <person name="Berlin A.M."/>
            <person name="Chapman S.B."/>
            <person name="Gainer-Dewar J."/>
            <person name="Goldberg J."/>
            <person name="Griggs A."/>
            <person name="Gujja S."/>
            <person name="Hansen M."/>
            <person name="Howarth C."/>
            <person name="Imamovic A."/>
            <person name="Ireland A."/>
            <person name="Larimer J."/>
            <person name="McCowan C."/>
            <person name="Murphy C."/>
            <person name="Pearson M."/>
            <person name="Poon T.W."/>
            <person name="Priest M."/>
            <person name="Roberts A."/>
            <person name="Saif S."/>
            <person name="Shea T."/>
            <person name="Sisk P."/>
            <person name="Sykes S."/>
            <person name="Wortman J."/>
            <person name="Nusbaum C."/>
            <person name="Birren B."/>
        </authorList>
    </citation>
    <scope>NUCLEOTIDE SEQUENCE [LARGE SCALE GENOMIC DNA]</scope>
    <source>
        <strain evidence="4 5">CBS 101466</strain>
    </source>
</reference>
<dbReference type="Pfam" id="PF08240">
    <property type="entry name" value="ADH_N"/>
    <property type="match status" value="1"/>
</dbReference>
<dbReference type="RefSeq" id="XP_008719599.1">
    <property type="nucleotide sequence ID" value="XM_008721377.1"/>
</dbReference>
<name>W2RRR9_CYPE1</name>
<dbReference type="SUPFAM" id="SSF50129">
    <property type="entry name" value="GroES-like"/>
    <property type="match status" value="1"/>
</dbReference>
<proteinExistence type="predicted"/>
<evidence type="ECO:0000313" key="5">
    <source>
        <dbReference type="Proteomes" id="UP000030752"/>
    </source>
</evidence>
<keyword evidence="1" id="KW-0521">NADP</keyword>
<sequence length="332" mass="35035">MKAIVIPHRPCAPEELLIKDVPDPTPTPGMTTIAVRAFGINHAEMHMRRGEWAESTAVSGIECVGVVHACPDGTFPPGAKVAAVMGGLGRTINGTYAQYTNAPSANVVQIAGPGGELGMSWQDLAALPESYATAWTVLMRNLEIKEGDKVLIRGATSALGTAAVQLAVRQVGAKVWATTRRQEGVAELMARGVVGVDLEDPNLSQKLRAKGQVFDKVLDLIGNTVLLDSLKIPRRGGRVCIAGFLGGLAPLEFNPLTQMASGVQLSFFGSFVFGDEGFPLSDVPLRAIIGDVASGKWDAKPSRVFPFEKVGDAHKHMEDGTAGGKMVVTVSV</sequence>
<keyword evidence="2" id="KW-0560">Oxidoreductase</keyword>
<organism evidence="4 5">
    <name type="scientific">Cyphellophora europaea (strain CBS 101466)</name>
    <name type="common">Phialophora europaea</name>
    <dbReference type="NCBI Taxonomy" id="1220924"/>
    <lineage>
        <taxon>Eukaryota</taxon>
        <taxon>Fungi</taxon>
        <taxon>Dikarya</taxon>
        <taxon>Ascomycota</taxon>
        <taxon>Pezizomycotina</taxon>
        <taxon>Eurotiomycetes</taxon>
        <taxon>Chaetothyriomycetidae</taxon>
        <taxon>Chaetothyriales</taxon>
        <taxon>Cyphellophoraceae</taxon>
        <taxon>Cyphellophora</taxon>
    </lineage>
</organism>
<evidence type="ECO:0000256" key="2">
    <source>
        <dbReference type="ARBA" id="ARBA00023002"/>
    </source>
</evidence>
<dbReference type="InterPro" id="IPR020843">
    <property type="entry name" value="ER"/>
</dbReference>
<dbReference type="InterPro" id="IPR011032">
    <property type="entry name" value="GroES-like_sf"/>
</dbReference>
<dbReference type="AlphaFoldDB" id="W2RRR9"/>
<dbReference type="VEuPathDB" id="FungiDB:HMPREF1541_07052"/>
<evidence type="ECO:0000256" key="1">
    <source>
        <dbReference type="ARBA" id="ARBA00022857"/>
    </source>
</evidence>
<dbReference type="Pfam" id="PF13602">
    <property type="entry name" value="ADH_zinc_N_2"/>
    <property type="match status" value="1"/>
</dbReference>
<dbReference type="InParanoid" id="W2RRR9"/>
<dbReference type="HOGENOM" id="CLU_026673_3_4_1"/>
<accession>W2RRR9</accession>
<dbReference type="GO" id="GO:0070402">
    <property type="term" value="F:NADPH binding"/>
    <property type="evidence" value="ECO:0007669"/>
    <property type="project" value="TreeGrafter"/>
</dbReference>
<dbReference type="GeneID" id="19974391"/>
<dbReference type="SMART" id="SM00829">
    <property type="entry name" value="PKS_ER"/>
    <property type="match status" value="1"/>
</dbReference>
<dbReference type="PANTHER" id="PTHR48106:SF18">
    <property type="entry name" value="QUINONE OXIDOREDUCTASE PIG3"/>
    <property type="match status" value="1"/>
</dbReference>
<dbReference type="InterPro" id="IPR036291">
    <property type="entry name" value="NAD(P)-bd_dom_sf"/>
</dbReference>
<feature type="domain" description="Enoyl reductase (ER)" evidence="3">
    <location>
        <begin position="11"/>
        <end position="328"/>
    </location>
</feature>
<dbReference type="SUPFAM" id="SSF51735">
    <property type="entry name" value="NAD(P)-binding Rossmann-fold domains"/>
    <property type="match status" value="1"/>
</dbReference>
<dbReference type="PANTHER" id="PTHR48106">
    <property type="entry name" value="QUINONE OXIDOREDUCTASE PIG3-RELATED"/>
    <property type="match status" value="1"/>
</dbReference>
<evidence type="ECO:0000259" key="3">
    <source>
        <dbReference type="SMART" id="SM00829"/>
    </source>
</evidence>
<dbReference type="Gene3D" id="3.90.180.10">
    <property type="entry name" value="Medium-chain alcohol dehydrogenases, catalytic domain"/>
    <property type="match status" value="1"/>
</dbReference>
<evidence type="ECO:0000313" key="4">
    <source>
        <dbReference type="EMBL" id="ETN39010.1"/>
    </source>
</evidence>
<dbReference type="InterPro" id="IPR013154">
    <property type="entry name" value="ADH-like_N"/>
</dbReference>
<dbReference type="STRING" id="1220924.W2RRR9"/>
<dbReference type="Proteomes" id="UP000030752">
    <property type="component" value="Unassembled WGS sequence"/>
</dbReference>
<protein>
    <recommendedName>
        <fullName evidence="3">Enoyl reductase (ER) domain-containing protein</fullName>
    </recommendedName>
</protein>
<keyword evidence="5" id="KW-1185">Reference proteome</keyword>
<gene>
    <name evidence="4" type="ORF">HMPREF1541_07052</name>
</gene>
<dbReference type="GO" id="GO:0016651">
    <property type="term" value="F:oxidoreductase activity, acting on NAD(P)H"/>
    <property type="evidence" value="ECO:0007669"/>
    <property type="project" value="TreeGrafter"/>
</dbReference>
<dbReference type="eggNOG" id="KOG1198">
    <property type="taxonomic scope" value="Eukaryota"/>
</dbReference>
<dbReference type="OrthoDB" id="203908at2759"/>
<dbReference type="EMBL" id="KB822722">
    <property type="protein sequence ID" value="ETN39010.1"/>
    <property type="molecule type" value="Genomic_DNA"/>
</dbReference>
<dbReference type="Gene3D" id="3.40.50.720">
    <property type="entry name" value="NAD(P)-binding Rossmann-like Domain"/>
    <property type="match status" value="1"/>
</dbReference>